<reference evidence="2" key="2">
    <citation type="journal article" date="2021" name="Genome Biol. Evol.">
        <title>Developing a high-quality reference genome for a parasitic bivalve with doubly uniparental inheritance (Bivalvia: Unionida).</title>
        <authorList>
            <person name="Smith C.H."/>
        </authorList>
    </citation>
    <scope>NUCLEOTIDE SEQUENCE</scope>
    <source>
        <strain evidence="2">CHS0354</strain>
        <tissue evidence="2">Mantle</tissue>
    </source>
</reference>
<reference evidence="2" key="3">
    <citation type="submission" date="2023-05" db="EMBL/GenBank/DDBJ databases">
        <authorList>
            <person name="Smith C.H."/>
        </authorList>
    </citation>
    <scope>NUCLEOTIDE SEQUENCE</scope>
    <source>
        <strain evidence="2">CHS0354</strain>
        <tissue evidence="2">Mantle</tissue>
    </source>
</reference>
<proteinExistence type="predicted"/>
<dbReference type="Proteomes" id="UP001195483">
    <property type="component" value="Unassembled WGS sequence"/>
</dbReference>
<feature type="compositionally biased region" description="Basic residues" evidence="1">
    <location>
        <begin position="74"/>
        <end position="94"/>
    </location>
</feature>
<dbReference type="EMBL" id="JAEAOA010000605">
    <property type="protein sequence ID" value="KAK3594935.1"/>
    <property type="molecule type" value="Genomic_DNA"/>
</dbReference>
<name>A0AAE0SN10_9BIVA</name>
<feature type="region of interest" description="Disordered" evidence="1">
    <location>
        <begin position="57"/>
        <end position="132"/>
    </location>
</feature>
<gene>
    <name evidence="2" type="ORF">CHS0354_009320</name>
</gene>
<feature type="compositionally biased region" description="Basic and acidic residues" evidence="1">
    <location>
        <begin position="108"/>
        <end position="132"/>
    </location>
</feature>
<organism evidence="2 3">
    <name type="scientific">Potamilus streckersoni</name>
    <dbReference type="NCBI Taxonomy" id="2493646"/>
    <lineage>
        <taxon>Eukaryota</taxon>
        <taxon>Metazoa</taxon>
        <taxon>Spiralia</taxon>
        <taxon>Lophotrochozoa</taxon>
        <taxon>Mollusca</taxon>
        <taxon>Bivalvia</taxon>
        <taxon>Autobranchia</taxon>
        <taxon>Heteroconchia</taxon>
        <taxon>Palaeoheterodonta</taxon>
        <taxon>Unionida</taxon>
        <taxon>Unionoidea</taxon>
        <taxon>Unionidae</taxon>
        <taxon>Ambleminae</taxon>
        <taxon>Lampsilini</taxon>
        <taxon>Potamilus</taxon>
    </lineage>
</organism>
<reference evidence="2" key="1">
    <citation type="journal article" date="2021" name="Genome Biol. Evol.">
        <title>A High-Quality Reference Genome for a Parasitic Bivalve with Doubly Uniparental Inheritance (Bivalvia: Unionida).</title>
        <authorList>
            <person name="Smith C.H."/>
        </authorList>
    </citation>
    <scope>NUCLEOTIDE SEQUENCE</scope>
    <source>
        <strain evidence="2">CHS0354</strain>
    </source>
</reference>
<comment type="caution">
    <text evidence="2">The sequence shown here is derived from an EMBL/GenBank/DDBJ whole genome shotgun (WGS) entry which is preliminary data.</text>
</comment>
<feature type="compositionally biased region" description="Polar residues" evidence="1">
    <location>
        <begin position="57"/>
        <end position="68"/>
    </location>
</feature>
<accession>A0AAE0SN10</accession>
<protein>
    <submittedName>
        <fullName evidence="2">Uncharacterized protein</fullName>
    </submittedName>
</protein>
<evidence type="ECO:0000313" key="3">
    <source>
        <dbReference type="Proteomes" id="UP001195483"/>
    </source>
</evidence>
<keyword evidence="3" id="KW-1185">Reference proteome</keyword>
<evidence type="ECO:0000313" key="2">
    <source>
        <dbReference type="EMBL" id="KAK3594935.1"/>
    </source>
</evidence>
<evidence type="ECO:0000256" key="1">
    <source>
        <dbReference type="SAM" id="MobiDB-lite"/>
    </source>
</evidence>
<sequence>MKKTGILKETTEVNNLRQARENMVDIFTLPDADMEPKEECALPASACRNKTGIRIQNTEKNIANTMATSDDHRKAKTKGRGKKNANNKIKNREKKKNDDQSKPNTKYPKPEDEKYNETKEPKSETVIERFNT</sequence>
<dbReference type="AlphaFoldDB" id="A0AAE0SN10"/>